<dbReference type="GeneID" id="24095034"/>
<dbReference type="InParanoid" id="J4G1D7"/>
<dbReference type="RefSeq" id="XP_012179406.1">
    <property type="nucleotide sequence ID" value="XM_012324016.1"/>
</dbReference>
<dbReference type="Proteomes" id="UP000006352">
    <property type="component" value="Unassembled WGS sequence"/>
</dbReference>
<name>J4G1D7_9APHY</name>
<reference evidence="1 2" key="1">
    <citation type="journal article" date="2012" name="Appl. Environ. Microbiol.">
        <title>Short-read sequencing for genomic analysis of the brown rot fungus Fibroporia radiculosa.</title>
        <authorList>
            <person name="Tang J.D."/>
            <person name="Perkins A.D."/>
            <person name="Sonstegard T.S."/>
            <person name="Schroeder S.G."/>
            <person name="Burgess S.C."/>
            <person name="Diehl S.V."/>
        </authorList>
    </citation>
    <scope>NUCLEOTIDE SEQUENCE [LARGE SCALE GENOMIC DNA]</scope>
    <source>
        <strain evidence="1 2">TFFH 294</strain>
    </source>
</reference>
<keyword evidence="2" id="KW-1185">Reference proteome</keyword>
<dbReference type="HOGENOM" id="CLU_456325_0_0_1"/>
<sequence length="505" mass="57392">MVGRKFFYPVIYHTDEQAHKWEQLCRTNPKRVIDALTLGPTQEMRIDRINQWGDTFADVGPALFAISQIAAAQNSVWDRLVRLGITDILARGAKEYVPFMSRLPASHPEELQEQLSRDVPAAYYPPLDVLCSGVKGFSIECTPSVIGRRYIQDLKRNWSGMMQRLWDDPDNTLKEGSVHARERALIPQMLVRLIGADPTFLSILDSESDLTIPVVARFFVHATEALDTPILASLLAQLTEPSFEILEEYRKTNPRPPWFLRRILLGASSPHRLLSACASYLDFLAENDIEPVFAFAMGLCSVIEREQHLQFLHCSRRSVPFWKSIFTYVSIASEFWCTQWIINVQSCVQQCARTAADQLEPLISTWVKAGFFDALDAGIPRCIDNPVMMHILTRIFGSFLSAIEKHQSLVVLIGKEFPRPRLLRILAERAFFKDGKVLQPSEWVTHKGFTVRDAHNTPIDGDAWKETAFTAVDELMRKCLKKDTSDAQRDIVDEIVRGQTGRSTN</sequence>
<evidence type="ECO:0000313" key="2">
    <source>
        <dbReference type="Proteomes" id="UP000006352"/>
    </source>
</evidence>
<accession>J4G1D7</accession>
<protein>
    <submittedName>
        <fullName evidence="1">Uncharacterized protein</fullName>
    </submittedName>
</protein>
<dbReference type="OrthoDB" id="432970at2759"/>
<proteinExistence type="predicted"/>
<organism evidence="1 2">
    <name type="scientific">Fibroporia radiculosa</name>
    <dbReference type="NCBI Taxonomy" id="599839"/>
    <lineage>
        <taxon>Eukaryota</taxon>
        <taxon>Fungi</taxon>
        <taxon>Dikarya</taxon>
        <taxon>Basidiomycota</taxon>
        <taxon>Agaricomycotina</taxon>
        <taxon>Agaricomycetes</taxon>
        <taxon>Polyporales</taxon>
        <taxon>Fibroporiaceae</taxon>
        <taxon>Fibroporia</taxon>
    </lineage>
</organism>
<dbReference type="EMBL" id="HE796966">
    <property type="protein sequence ID" value="CCM00123.1"/>
    <property type="molecule type" value="Genomic_DNA"/>
</dbReference>
<dbReference type="AlphaFoldDB" id="J4G1D7"/>
<evidence type="ECO:0000313" key="1">
    <source>
        <dbReference type="EMBL" id="CCM00123.1"/>
    </source>
</evidence>
<gene>
    <name evidence="1" type="ORF">FIBRA_02150</name>
</gene>